<sequence>MAALGLAIAWVDSELSCSINKMASVVTNVNSSDILTESDIPGALLPQEAPELCNVVQLKRWLTCRGACTAGRKVELVSRVKDYMKCGLDKKELRDPDGGVHLARKKAQLGILEQHIPDCTARFPTTGFTETLQGLPQITFKTVWTYMVTSVGAKKQLFTDKPLVKGFNFLKSGHVFTVKSCNGDNGSRCYVKSQVLPSMKKSEAYLCHIVIRSNGLVQNAICGCPAGIDGHCNHVAATLFSIEEFCKKPVLLKIENGTFPEVAKVHLVPIANMKFRKHGHAKMKKSREPVISPGHDLRPANYRNTNANTNTKRYNTHSKVIDFQSKTGKLIGLGHILQQHTTNVIKGAVSLDHNYSKPSPNDDEQLCSYDASQPTDHKESTNLISPIKVHPVSLSEIQKRCEAVIDKLQVTEDEVNTIELQTRKQSHCSEWFHHRKYRITASKAYRCASLKEST</sequence>
<feature type="compositionally biased region" description="Low complexity" evidence="1">
    <location>
        <begin position="300"/>
        <end position="310"/>
    </location>
</feature>
<name>A0AAD9V5V7_ACRCE</name>
<gene>
    <name evidence="2" type="ORF">P5673_015253</name>
</gene>
<reference evidence="2" key="1">
    <citation type="journal article" date="2023" name="G3 (Bethesda)">
        <title>Whole genome assembly and annotation of the endangered Caribbean coral Acropora cervicornis.</title>
        <authorList>
            <person name="Selwyn J.D."/>
            <person name="Vollmer S.V."/>
        </authorList>
    </citation>
    <scope>NUCLEOTIDE SEQUENCE</scope>
    <source>
        <strain evidence="2">K2</strain>
    </source>
</reference>
<evidence type="ECO:0008006" key="4">
    <source>
        <dbReference type="Google" id="ProtNLM"/>
    </source>
</evidence>
<organism evidence="2 3">
    <name type="scientific">Acropora cervicornis</name>
    <name type="common">Staghorn coral</name>
    <dbReference type="NCBI Taxonomy" id="6130"/>
    <lineage>
        <taxon>Eukaryota</taxon>
        <taxon>Metazoa</taxon>
        <taxon>Cnidaria</taxon>
        <taxon>Anthozoa</taxon>
        <taxon>Hexacorallia</taxon>
        <taxon>Scleractinia</taxon>
        <taxon>Astrocoeniina</taxon>
        <taxon>Acroporidae</taxon>
        <taxon>Acropora</taxon>
    </lineage>
</organism>
<evidence type="ECO:0000256" key="1">
    <source>
        <dbReference type="SAM" id="MobiDB-lite"/>
    </source>
</evidence>
<accession>A0AAD9V5V7</accession>
<comment type="caution">
    <text evidence="2">The sequence shown here is derived from an EMBL/GenBank/DDBJ whole genome shotgun (WGS) entry which is preliminary data.</text>
</comment>
<dbReference type="AlphaFoldDB" id="A0AAD9V5V7"/>
<reference evidence="2" key="2">
    <citation type="journal article" date="2023" name="Science">
        <title>Genomic signatures of disease resistance in endangered staghorn corals.</title>
        <authorList>
            <person name="Vollmer S.V."/>
            <person name="Selwyn J.D."/>
            <person name="Despard B.A."/>
            <person name="Roesel C.L."/>
        </authorList>
    </citation>
    <scope>NUCLEOTIDE SEQUENCE</scope>
    <source>
        <strain evidence="2">K2</strain>
    </source>
</reference>
<dbReference type="Proteomes" id="UP001249851">
    <property type="component" value="Unassembled WGS sequence"/>
</dbReference>
<feature type="region of interest" description="Disordered" evidence="1">
    <location>
        <begin position="354"/>
        <end position="381"/>
    </location>
</feature>
<feature type="region of interest" description="Disordered" evidence="1">
    <location>
        <begin position="278"/>
        <end position="310"/>
    </location>
</feature>
<dbReference type="PANTHER" id="PTHR47526">
    <property type="entry name" value="ATP-DEPENDENT DNA HELICASE"/>
    <property type="match status" value="1"/>
</dbReference>
<dbReference type="PANTHER" id="PTHR47526:SF3">
    <property type="entry name" value="PHD-TYPE DOMAIN-CONTAINING PROTEIN"/>
    <property type="match status" value="1"/>
</dbReference>
<keyword evidence="3" id="KW-1185">Reference proteome</keyword>
<evidence type="ECO:0000313" key="2">
    <source>
        <dbReference type="EMBL" id="KAK2561860.1"/>
    </source>
</evidence>
<proteinExistence type="predicted"/>
<evidence type="ECO:0000313" key="3">
    <source>
        <dbReference type="Proteomes" id="UP001249851"/>
    </source>
</evidence>
<dbReference type="EMBL" id="JARQWQ010000031">
    <property type="protein sequence ID" value="KAK2561860.1"/>
    <property type="molecule type" value="Genomic_DNA"/>
</dbReference>
<protein>
    <recommendedName>
        <fullName evidence="4">SWIM-type domain-containing protein</fullName>
    </recommendedName>
</protein>